<evidence type="ECO:0000256" key="1">
    <source>
        <dbReference type="SAM" id="Phobius"/>
    </source>
</evidence>
<dbReference type="RefSeq" id="WP_164142749.1">
    <property type="nucleotide sequence ID" value="NZ_JAAGMB010000644.1"/>
</dbReference>
<keyword evidence="1" id="KW-0812">Transmembrane</keyword>
<keyword evidence="1" id="KW-1133">Transmembrane helix</keyword>
<dbReference type="Proteomes" id="UP000469545">
    <property type="component" value="Unassembled WGS sequence"/>
</dbReference>
<name>A0A6N9USI4_9ACTN</name>
<keyword evidence="3" id="KW-1185">Reference proteome</keyword>
<accession>A0A6N9USI4</accession>
<dbReference type="EMBL" id="JAAGMB010000644">
    <property type="protein sequence ID" value="NEB20528.1"/>
    <property type="molecule type" value="Genomic_DNA"/>
</dbReference>
<organism evidence="2 3">
    <name type="scientific">Streptomyces coelicoflavus</name>
    <dbReference type="NCBI Taxonomy" id="285562"/>
    <lineage>
        <taxon>Bacteria</taxon>
        <taxon>Bacillati</taxon>
        <taxon>Actinomycetota</taxon>
        <taxon>Actinomycetes</taxon>
        <taxon>Kitasatosporales</taxon>
        <taxon>Streptomycetaceae</taxon>
        <taxon>Streptomyces</taxon>
    </lineage>
</organism>
<feature type="transmembrane region" description="Helical" evidence="1">
    <location>
        <begin position="103"/>
        <end position="122"/>
    </location>
</feature>
<sequence length="125" mass="13494">MTPQPYTTTRPLPAPTDRDRRAWVAPTAATLALVLLVPPALLFGMLSPMATDSCGPDDCSKALTTTLTLIMVLLVPGGLVTFVTWCTAWLLPRTQRWSVPRALLATVWVLPPLCVLLLVFTLPAG</sequence>
<feature type="transmembrane region" description="Helical" evidence="1">
    <location>
        <begin position="21"/>
        <end position="46"/>
    </location>
</feature>
<gene>
    <name evidence="2" type="ORF">G3I46_29205</name>
</gene>
<evidence type="ECO:0000313" key="3">
    <source>
        <dbReference type="Proteomes" id="UP000469545"/>
    </source>
</evidence>
<keyword evidence="1" id="KW-0472">Membrane</keyword>
<proteinExistence type="predicted"/>
<protein>
    <submittedName>
        <fullName evidence="2">Uncharacterized protein</fullName>
    </submittedName>
</protein>
<feature type="transmembrane region" description="Helical" evidence="1">
    <location>
        <begin position="66"/>
        <end position="91"/>
    </location>
</feature>
<evidence type="ECO:0000313" key="2">
    <source>
        <dbReference type="EMBL" id="NEB20528.1"/>
    </source>
</evidence>
<reference evidence="2 3" key="1">
    <citation type="submission" date="2020-01" db="EMBL/GenBank/DDBJ databases">
        <title>Insect and environment-associated Actinomycetes.</title>
        <authorList>
            <person name="Currrie C."/>
            <person name="Chevrette M."/>
            <person name="Carlson C."/>
            <person name="Stubbendieck R."/>
            <person name="Wendt-Pienkowski E."/>
        </authorList>
    </citation>
    <scope>NUCLEOTIDE SEQUENCE [LARGE SCALE GENOMIC DNA]</scope>
    <source>
        <strain evidence="2 3">SID14172</strain>
    </source>
</reference>
<comment type="caution">
    <text evidence="2">The sequence shown here is derived from an EMBL/GenBank/DDBJ whole genome shotgun (WGS) entry which is preliminary data.</text>
</comment>
<dbReference type="AlphaFoldDB" id="A0A6N9USI4"/>